<dbReference type="Pfam" id="PF20154">
    <property type="entry name" value="LNT_N"/>
    <property type="match status" value="1"/>
</dbReference>
<evidence type="ECO:0000256" key="5">
    <source>
        <dbReference type="ARBA" id="ARBA00022989"/>
    </source>
</evidence>
<keyword evidence="4 8" id="KW-0812">Transmembrane</keyword>
<dbReference type="PANTHER" id="PTHR38686">
    <property type="entry name" value="APOLIPOPROTEIN N-ACYLTRANSFERASE"/>
    <property type="match status" value="1"/>
</dbReference>
<evidence type="ECO:0000313" key="10">
    <source>
        <dbReference type="EMBL" id="SOX56594.1"/>
    </source>
</evidence>
<feature type="domain" description="CN hydrolase" evidence="9">
    <location>
        <begin position="231"/>
        <end position="469"/>
    </location>
</feature>
<feature type="transmembrane region" description="Helical" evidence="8">
    <location>
        <begin position="161"/>
        <end position="181"/>
    </location>
</feature>
<dbReference type="SUPFAM" id="SSF56317">
    <property type="entry name" value="Carbon-nitrogen hydrolase"/>
    <property type="match status" value="1"/>
</dbReference>
<keyword evidence="7" id="KW-0012">Acyltransferase</keyword>
<dbReference type="Proteomes" id="UP000236318">
    <property type="component" value="Unassembled WGS sequence"/>
</dbReference>
<evidence type="ECO:0000259" key="9">
    <source>
        <dbReference type="PROSITE" id="PS50263"/>
    </source>
</evidence>
<dbReference type="EMBL" id="FXEG02000005">
    <property type="protein sequence ID" value="SOX56594.1"/>
    <property type="molecule type" value="Genomic_DNA"/>
</dbReference>
<dbReference type="GO" id="GO:0042158">
    <property type="term" value="P:lipoprotein biosynthetic process"/>
    <property type="evidence" value="ECO:0007669"/>
    <property type="project" value="InterPro"/>
</dbReference>
<protein>
    <submittedName>
        <fullName evidence="10">Apolipoprotein N-acyltransferase</fullName>
    </submittedName>
</protein>
<keyword evidence="11" id="KW-1185">Reference proteome</keyword>
<organism evidence="10 11">
    <name type="scientific">Mycobacterium ahvazicum</name>
    <dbReference type="NCBI Taxonomy" id="1964395"/>
    <lineage>
        <taxon>Bacteria</taxon>
        <taxon>Bacillati</taxon>
        <taxon>Actinomycetota</taxon>
        <taxon>Actinomycetes</taxon>
        <taxon>Mycobacteriales</taxon>
        <taxon>Mycobacteriaceae</taxon>
        <taxon>Mycobacterium</taxon>
        <taxon>Mycobacterium simiae complex</taxon>
    </lineage>
</organism>
<feature type="non-terminal residue" evidence="10">
    <location>
        <position position="1"/>
    </location>
</feature>
<evidence type="ECO:0000313" key="11">
    <source>
        <dbReference type="Proteomes" id="UP000236318"/>
    </source>
</evidence>
<dbReference type="Pfam" id="PF00795">
    <property type="entry name" value="CN_hydrolase"/>
    <property type="match status" value="1"/>
</dbReference>
<keyword evidence="6 8" id="KW-0472">Membrane</keyword>
<name>A0A2K4YII0_9MYCO</name>
<evidence type="ECO:0000256" key="4">
    <source>
        <dbReference type="ARBA" id="ARBA00022692"/>
    </source>
</evidence>
<dbReference type="AlphaFoldDB" id="A0A2K4YII0"/>
<feature type="transmembrane region" description="Helical" evidence="8">
    <location>
        <begin position="81"/>
        <end position="101"/>
    </location>
</feature>
<dbReference type="GO" id="GO:0005886">
    <property type="term" value="C:plasma membrane"/>
    <property type="evidence" value="ECO:0007669"/>
    <property type="project" value="UniProtKB-SubCell"/>
</dbReference>
<dbReference type="GO" id="GO:0016410">
    <property type="term" value="F:N-acyltransferase activity"/>
    <property type="evidence" value="ECO:0007669"/>
    <property type="project" value="InterPro"/>
</dbReference>
<dbReference type="InterPro" id="IPR004563">
    <property type="entry name" value="Apolipo_AcylTrfase"/>
</dbReference>
<dbReference type="Gene3D" id="3.60.110.10">
    <property type="entry name" value="Carbon-nitrogen hydrolase"/>
    <property type="match status" value="1"/>
</dbReference>
<evidence type="ECO:0000256" key="8">
    <source>
        <dbReference type="SAM" id="Phobius"/>
    </source>
</evidence>
<dbReference type="InterPro" id="IPR003010">
    <property type="entry name" value="C-N_Hydrolase"/>
</dbReference>
<dbReference type="InterPro" id="IPR036526">
    <property type="entry name" value="C-N_Hydrolase_sf"/>
</dbReference>
<feature type="transmembrane region" description="Helical" evidence="8">
    <location>
        <begin position="31"/>
        <end position="50"/>
    </location>
</feature>
<feature type="transmembrane region" description="Helical" evidence="8">
    <location>
        <begin position="57"/>
        <end position="75"/>
    </location>
</feature>
<reference evidence="10" key="1">
    <citation type="submission" date="2018-01" db="EMBL/GenBank/DDBJ databases">
        <authorList>
            <consortium name="Urmite Genomes"/>
        </authorList>
    </citation>
    <scope>NUCLEOTIDE SEQUENCE [LARGE SCALE GENOMIC DNA]</scope>
    <source>
        <strain evidence="10">AFP003</strain>
    </source>
</reference>
<evidence type="ECO:0000256" key="2">
    <source>
        <dbReference type="ARBA" id="ARBA00022475"/>
    </source>
</evidence>
<comment type="subcellular location">
    <subcellularLocation>
        <location evidence="1">Cell membrane</location>
        <topology evidence="1">Multi-pass membrane protein</topology>
    </subcellularLocation>
</comment>
<dbReference type="PANTHER" id="PTHR38686:SF1">
    <property type="entry name" value="APOLIPOPROTEIN N-ACYLTRANSFERASE"/>
    <property type="match status" value="1"/>
</dbReference>
<keyword evidence="5 8" id="KW-1133">Transmembrane helix</keyword>
<gene>
    <name evidence="10" type="ORF">MAAFP003_5302</name>
</gene>
<dbReference type="PROSITE" id="PS50263">
    <property type="entry name" value="CN_HYDROLASE"/>
    <property type="match status" value="1"/>
</dbReference>
<keyword evidence="3" id="KW-0808">Transferase</keyword>
<evidence type="ECO:0000256" key="6">
    <source>
        <dbReference type="ARBA" id="ARBA00023136"/>
    </source>
</evidence>
<evidence type="ECO:0000256" key="1">
    <source>
        <dbReference type="ARBA" id="ARBA00004651"/>
    </source>
</evidence>
<feature type="transmembrane region" description="Helical" evidence="8">
    <location>
        <begin position="197"/>
        <end position="220"/>
    </location>
</feature>
<feature type="transmembrane region" description="Helical" evidence="8">
    <location>
        <begin position="110"/>
        <end position="128"/>
    </location>
</feature>
<keyword evidence="2" id="KW-1003">Cell membrane</keyword>
<dbReference type="InterPro" id="IPR045378">
    <property type="entry name" value="LNT_N"/>
</dbReference>
<accession>A0A2K4YII0</accession>
<comment type="caution">
    <text evidence="10">The sequence shown here is derived from an EMBL/GenBank/DDBJ whole genome shotgun (WGS) entry which is preliminary data.</text>
</comment>
<evidence type="ECO:0000256" key="7">
    <source>
        <dbReference type="ARBA" id="ARBA00023315"/>
    </source>
</evidence>
<dbReference type="CDD" id="cd07197">
    <property type="entry name" value="nitrilase"/>
    <property type="match status" value="1"/>
</dbReference>
<sequence>VSEISRITTGLGLSLSSAALLVIMWPSFGNLWWLCFIAFVPMYAAQYRVLPRRWSAVPVATAFAGYYLGLLMHIASALSVGVIIGGALAFGFIGLVVGVFLRPFAERTGYRWFVVQFGLLWVAIDLLLQDNEFDGTYLWIAYRLADLPQIVQPISITGAPALSLLLHVVNAAMALVVISLLDRRWPQWADTVVPRRALAWSVVIPVVVMIAWTGTSLAIFHDVSDRMGPRVRVATVQPGLDNTFPGTLASADFSHGRSQEERIKDQIAQLSAMTRAASAQGAKVAVWPEETLDYDPRVSHPDWIPALVRQTGVYLAMGFTPDAANDAAPNTALLWSPAGEVVAVYYKTMRVLTAGEAFTPGRVYPAVPTPQGVLGMVICFDMDFPNGPTRRTVLNGAQMVLSPSLDLPSKVDIRKSMAVFRAVENRVALVKADVAWDSMLVAPNGEVITGTAVHDELGGQALLVADVPLGPRGAPFTHYGDAPFQWLEYAATAALLCVMAVSWRRTASSVRRR</sequence>
<proteinExistence type="predicted"/>
<evidence type="ECO:0000256" key="3">
    <source>
        <dbReference type="ARBA" id="ARBA00022679"/>
    </source>
</evidence>